<organism evidence="2 3">
    <name type="scientific">Psylliodes chrysocephalus</name>
    <dbReference type="NCBI Taxonomy" id="3402493"/>
    <lineage>
        <taxon>Eukaryota</taxon>
        <taxon>Metazoa</taxon>
        <taxon>Ecdysozoa</taxon>
        <taxon>Arthropoda</taxon>
        <taxon>Hexapoda</taxon>
        <taxon>Insecta</taxon>
        <taxon>Pterygota</taxon>
        <taxon>Neoptera</taxon>
        <taxon>Endopterygota</taxon>
        <taxon>Coleoptera</taxon>
        <taxon>Polyphaga</taxon>
        <taxon>Cucujiformia</taxon>
        <taxon>Chrysomeloidea</taxon>
        <taxon>Chrysomelidae</taxon>
        <taxon>Galerucinae</taxon>
        <taxon>Alticini</taxon>
        <taxon>Psylliodes</taxon>
    </lineage>
</organism>
<dbReference type="OrthoDB" id="6351383at2759"/>
<dbReference type="PANTHER" id="PTHR10773">
    <property type="entry name" value="DNA-DIRECTED RNA POLYMERASES I, II, AND III SUBUNIT RPABC2"/>
    <property type="match status" value="1"/>
</dbReference>
<dbReference type="Proteomes" id="UP001153636">
    <property type="component" value="Chromosome 10"/>
</dbReference>
<feature type="compositionally biased region" description="Acidic residues" evidence="1">
    <location>
        <begin position="19"/>
        <end position="35"/>
    </location>
</feature>
<name>A0A9P0G3R7_9CUCU</name>
<sequence>MTFYVALKDGSSGSNSVIFDEDSDLSDENFESDDSLQDRDYAVSDGDTGNSSDSEILVRNFLPVQRAAIPSPEKSNSKSRWRNVKVESRKNIKRKRKRDLGLSYINKKGNEIENRKLGSPCGCKKNCRQKLQGKEEIFHSFWNMEKKTKKEVSGRKCTILYHIKVNGEDITVCKAEFLAVHGLQKSQKRIQLLCHKITMGSVTPQRDQRGKHLNRPIKIPDETIQTVRDHINLLPKYTSHYSRQDNPTRVYLDYDLLPKTRTEEYFVLNLILGLNYPEVIHAKIAILCIFKLMETDNETEQAKFKLELELH</sequence>
<evidence type="ECO:0000256" key="1">
    <source>
        <dbReference type="SAM" id="MobiDB-lite"/>
    </source>
</evidence>
<protein>
    <submittedName>
        <fullName evidence="2">Uncharacterized protein</fullName>
    </submittedName>
</protein>
<evidence type="ECO:0000313" key="3">
    <source>
        <dbReference type="Proteomes" id="UP001153636"/>
    </source>
</evidence>
<evidence type="ECO:0000313" key="2">
    <source>
        <dbReference type="EMBL" id="CAH1100894.1"/>
    </source>
</evidence>
<proteinExistence type="predicted"/>
<dbReference type="EMBL" id="OV651822">
    <property type="protein sequence ID" value="CAH1100894.1"/>
    <property type="molecule type" value="Genomic_DNA"/>
</dbReference>
<gene>
    <name evidence="2" type="ORF">PSYICH_LOCUS2157</name>
</gene>
<dbReference type="PANTHER" id="PTHR10773:SF19">
    <property type="match status" value="1"/>
</dbReference>
<accession>A0A9P0G3R7</accession>
<reference evidence="2" key="1">
    <citation type="submission" date="2022-01" db="EMBL/GenBank/DDBJ databases">
        <authorList>
            <person name="King R."/>
        </authorList>
    </citation>
    <scope>NUCLEOTIDE SEQUENCE</scope>
</reference>
<dbReference type="AlphaFoldDB" id="A0A9P0G3R7"/>
<feature type="region of interest" description="Disordered" evidence="1">
    <location>
        <begin position="17"/>
        <end position="52"/>
    </location>
</feature>
<keyword evidence="3" id="KW-1185">Reference proteome</keyword>